<dbReference type="GO" id="GO:0001217">
    <property type="term" value="F:DNA-binding transcription repressor activity"/>
    <property type="evidence" value="ECO:0007669"/>
    <property type="project" value="TreeGrafter"/>
</dbReference>
<proteinExistence type="inferred from homology"/>
<dbReference type="GO" id="GO:0009295">
    <property type="term" value="C:nucleoid"/>
    <property type="evidence" value="ECO:0007669"/>
    <property type="project" value="UniProtKB-SubCell"/>
</dbReference>
<dbReference type="InterPro" id="IPR027444">
    <property type="entry name" value="H-NS_C_dom"/>
</dbReference>
<keyword evidence="3" id="KW-0963">Cytoplasm</keyword>
<evidence type="ECO:0000256" key="4">
    <source>
        <dbReference type="ARBA" id="ARBA00023125"/>
    </source>
</evidence>
<dbReference type="SUPFAM" id="SSF81273">
    <property type="entry name" value="H-NS histone-like proteins"/>
    <property type="match status" value="1"/>
</dbReference>
<reference evidence="7 8" key="1">
    <citation type="submission" date="2018-05" db="EMBL/GenBank/DDBJ databases">
        <title>Spiribacter halobius sp. nov., a moderately halophilic bacterium isolated from marine solar saltern.</title>
        <authorList>
            <person name="Zheng W.-S."/>
            <person name="Lu D.-C."/>
            <person name="Du Z.-J."/>
        </authorList>
    </citation>
    <scope>NUCLEOTIDE SEQUENCE [LARGE SCALE GENOMIC DNA]</scope>
    <source>
        <strain evidence="7 8">E85</strain>
    </source>
</reference>
<dbReference type="SMART" id="SM00528">
    <property type="entry name" value="HNS"/>
    <property type="match status" value="1"/>
</dbReference>
<dbReference type="GO" id="GO:0003680">
    <property type="term" value="F:minor groove of adenine-thymine-rich DNA binding"/>
    <property type="evidence" value="ECO:0007669"/>
    <property type="project" value="TreeGrafter"/>
</dbReference>
<sequence length="106" mass="12286">MDLSKYSSQELRQLKKDIDREIESRRKEDAKKAQQEIKQVAERYGFNLTDLVGGQPSKPKTTRAKGKVRFQHPADASKTWSGRGRKPVWIKEWEASGRSLDEIRVD</sequence>
<evidence type="ECO:0000313" key="7">
    <source>
        <dbReference type="EMBL" id="PWG64068.1"/>
    </source>
</evidence>
<comment type="similarity">
    <text evidence="2">Belongs to the histone-like protein H-NS family.</text>
</comment>
<dbReference type="PANTHER" id="PTHR38097">
    <property type="match status" value="1"/>
</dbReference>
<protein>
    <submittedName>
        <fullName evidence="7">Trans-acting regulatory HvrA protein</fullName>
    </submittedName>
</protein>
<comment type="subcellular location">
    <subcellularLocation>
        <location evidence="1">Cytoplasm</location>
        <location evidence="1">Nucleoid</location>
    </subcellularLocation>
</comment>
<dbReference type="EMBL" id="QFFI01000007">
    <property type="protein sequence ID" value="PWG64068.1"/>
    <property type="molecule type" value="Genomic_DNA"/>
</dbReference>
<dbReference type="GO" id="GO:0003681">
    <property type="term" value="F:bent DNA binding"/>
    <property type="evidence" value="ECO:0007669"/>
    <property type="project" value="TreeGrafter"/>
</dbReference>
<feature type="domain" description="DNA-binding protein H-NS-like C-terminal" evidence="6">
    <location>
        <begin position="60"/>
        <end position="105"/>
    </location>
</feature>
<organism evidence="7 8">
    <name type="scientific">Sediminicurvatus halobius</name>
    <dbReference type="NCBI Taxonomy" id="2182432"/>
    <lineage>
        <taxon>Bacteria</taxon>
        <taxon>Pseudomonadati</taxon>
        <taxon>Pseudomonadota</taxon>
        <taxon>Gammaproteobacteria</taxon>
        <taxon>Chromatiales</taxon>
        <taxon>Ectothiorhodospiraceae</taxon>
        <taxon>Sediminicurvatus</taxon>
    </lineage>
</organism>
<dbReference type="GO" id="GO:0000976">
    <property type="term" value="F:transcription cis-regulatory region binding"/>
    <property type="evidence" value="ECO:0007669"/>
    <property type="project" value="TreeGrafter"/>
</dbReference>
<evidence type="ECO:0000256" key="5">
    <source>
        <dbReference type="SAM" id="MobiDB-lite"/>
    </source>
</evidence>
<evidence type="ECO:0000259" key="6">
    <source>
        <dbReference type="SMART" id="SM00528"/>
    </source>
</evidence>
<dbReference type="GO" id="GO:0032993">
    <property type="term" value="C:protein-DNA complex"/>
    <property type="evidence" value="ECO:0007669"/>
    <property type="project" value="TreeGrafter"/>
</dbReference>
<dbReference type="Pfam" id="PF00816">
    <property type="entry name" value="Histone_HNS"/>
    <property type="match status" value="1"/>
</dbReference>
<dbReference type="AlphaFoldDB" id="A0A2U2N4V0"/>
<name>A0A2U2N4V0_9GAMM</name>
<dbReference type="InterPro" id="IPR037150">
    <property type="entry name" value="H-NS_C_dom_sf"/>
</dbReference>
<evidence type="ECO:0000313" key="8">
    <source>
        <dbReference type="Proteomes" id="UP000245474"/>
    </source>
</evidence>
<dbReference type="Proteomes" id="UP000245474">
    <property type="component" value="Unassembled WGS sequence"/>
</dbReference>
<dbReference type="GO" id="GO:0005829">
    <property type="term" value="C:cytosol"/>
    <property type="evidence" value="ECO:0007669"/>
    <property type="project" value="TreeGrafter"/>
</dbReference>
<evidence type="ECO:0000256" key="2">
    <source>
        <dbReference type="ARBA" id="ARBA00010610"/>
    </source>
</evidence>
<dbReference type="RefSeq" id="WP_109677313.1">
    <property type="nucleotide sequence ID" value="NZ_CP086615.1"/>
</dbReference>
<evidence type="ECO:0000256" key="3">
    <source>
        <dbReference type="ARBA" id="ARBA00022490"/>
    </source>
</evidence>
<dbReference type="Gene3D" id="4.10.430.10">
    <property type="entry name" value="Histone-like protein H-NS, C-terminal domain"/>
    <property type="match status" value="1"/>
</dbReference>
<comment type="caution">
    <text evidence="7">The sequence shown here is derived from an EMBL/GenBank/DDBJ whole genome shotgun (WGS) entry which is preliminary data.</text>
</comment>
<keyword evidence="8" id="KW-1185">Reference proteome</keyword>
<dbReference type="PANTHER" id="PTHR38097:SF2">
    <property type="entry name" value="DNA-BINDING PROTEIN STPA"/>
    <property type="match status" value="1"/>
</dbReference>
<gene>
    <name evidence="7" type="ORF">DEM34_06085</name>
</gene>
<evidence type="ECO:0000256" key="1">
    <source>
        <dbReference type="ARBA" id="ARBA00004453"/>
    </source>
</evidence>
<accession>A0A2U2N4V0</accession>
<feature type="region of interest" description="Disordered" evidence="5">
    <location>
        <begin position="51"/>
        <end position="82"/>
    </location>
</feature>
<feature type="compositionally biased region" description="Basic residues" evidence="5">
    <location>
        <begin position="60"/>
        <end position="70"/>
    </location>
</feature>
<keyword evidence="4" id="KW-0238">DNA-binding</keyword>
<dbReference type="OrthoDB" id="5297879at2"/>